<organism evidence="5 6">
    <name type="scientific">Alicyclobacillus fastidiosus</name>
    <dbReference type="NCBI Taxonomy" id="392011"/>
    <lineage>
        <taxon>Bacteria</taxon>
        <taxon>Bacillati</taxon>
        <taxon>Bacillota</taxon>
        <taxon>Bacilli</taxon>
        <taxon>Bacillales</taxon>
        <taxon>Alicyclobacillaceae</taxon>
        <taxon>Alicyclobacillus</taxon>
    </lineage>
</organism>
<dbReference type="InterPro" id="IPR011053">
    <property type="entry name" value="Single_hybrid_motif"/>
</dbReference>
<evidence type="ECO:0000256" key="2">
    <source>
        <dbReference type="ARBA" id="ARBA00023267"/>
    </source>
</evidence>
<dbReference type="PRINTS" id="PR01071">
    <property type="entry name" value="ACOABIOTINCC"/>
</dbReference>
<evidence type="ECO:0000313" key="5">
    <source>
        <dbReference type="EMBL" id="MFB5191144.1"/>
    </source>
</evidence>
<proteinExistence type="predicted"/>
<keyword evidence="3" id="KW-0443">Lipid metabolism</keyword>
<dbReference type="InterPro" id="IPR001249">
    <property type="entry name" value="AcCoA_biotinCC"/>
</dbReference>
<dbReference type="InterPro" id="IPR050709">
    <property type="entry name" value="Biotin_Carboxyl_Carrier/Decarb"/>
</dbReference>
<evidence type="ECO:0000259" key="4">
    <source>
        <dbReference type="PROSITE" id="PS50968"/>
    </source>
</evidence>
<comment type="pathway">
    <text evidence="3">Lipid metabolism; fatty acid biosynthesis.</text>
</comment>
<evidence type="ECO:0000256" key="1">
    <source>
        <dbReference type="ARBA" id="ARBA00017562"/>
    </source>
</evidence>
<accession>A0ABV5AFY1</accession>
<gene>
    <name evidence="5" type="primary">accB</name>
    <name evidence="5" type="ORF">KKP3000_004648</name>
</gene>
<dbReference type="InterPro" id="IPR000089">
    <property type="entry name" value="Biotin_lipoyl"/>
</dbReference>
<dbReference type="CDD" id="cd06850">
    <property type="entry name" value="biotinyl_domain"/>
    <property type="match status" value="1"/>
</dbReference>
<dbReference type="Gene3D" id="2.40.50.100">
    <property type="match status" value="1"/>
</dbReference>
<dbReference type="NCBIfam" id="TIGR00531">
    <property type="entry name" value="BCCP"/>
    <property type="match status" value="1"/>
</dbReference>
<feature type="domain" description="Lipoyl-binding" evidence="4">
    <location>
        <begin position="88"/>
        <end position="164"/>
    </location>
</feature>
<keyword evidence="3" id="KW-0276">Fatty acid metabolism</keyword>
<keyword evidence="3" id="KW-0275">Fatty acid biosynthesis</keyword>
<protein>
    <recommendedName>
        <fullName evidence="1 3">Biotin carboxyl carrier protein of acetyl-CoA carboxylase</fullName>
    </recommendedName>
</protein>
<dbReference type="RefSeq" id="WP_275476600.1">
    <property type="nucleotide sequence ID" value="NZ_CP162940.1"/>
</dbReference>
<keyword evidence="3" id="KW-0444">Lipid biosynthesis</keyword>
<dbReference type="PANTHER" id="PTHR45266:SF3">
    <property type="entry name" value="OXALOACETATE DECARBOXYLASE ALPHA CHAIN"/>
    <property type="match status" value="1"/>
</dbReference>
<sequence length="166" mass="17616">MFKIGEIRELIRLLDETSLSEIHLESEDMKLHLKKPDPERIVQVSAASVHTPQPTASAVMPAAAAPPVAAAAPAPASAPAPAAVDEGVHVIVSPMVGTFYRAPSPEAGSFVEVGQKVNSKTVVCIVEAMKLMNEIEAEVNGEVVEVLAENGQLVEYGQPLFKIRLS</sequence>
<keyword evidence="5" id="KW-0436">Ligase</keyword>
<dbReference type="Proteomes" id="UP001579974">
    <property type="component" value="Unassembled WGS sequence"/>
</dbReference>
<comment type="caution">
    <text evidence="5">The sequence shown here is derived from an EMBL/GenBank/DDBJ whole genome shotgun (WGS) entry which is preliminary data.</text>
</comment>
<keyword evidence="6" id="KW-1185">Reference proteome</keyword>
<reference evidence="5 6" key="1">
    <citation type="journal article" date="2024" name="Int. J. Mol. Sci.">
        <title>Exploration of Alicyclobacillus spp. Genome in Search of Antibiotic Resistance.</title>
        <authorList>
            <person name="Bucka-Kolendo J."/>
            <person name="Kiousi D.E."/>
            <person name="Dekowska A."/>
            <person name="Mikolajczuk-Szczyrba A."/>
            <person name="Karadedos D.M."/>
            <person name="Michael P."/>
            <person name="Galanis A."/>
            <person name="Sokolowska B."/>
        </authorList>
    </citation>
    <scope>NUCLEOTIDE SEQUENCE [LARGE SCALE GENOMIC DNA]</scope>
    <source>
        <strain evidence="5 6">KKP 3000</strain>
    </source>
</reference>
<comment type="function">
    <text evidence="3">This protein is a component of the acetyl coenzyme A carboxylase complex; first, biotin carboxylase catalyzes the carboxylation of the carrier protein and then the transcarboxylase transfers the carboxyl group to form malonyl-CoA.</text>
</comment>
<dbReference type="EMBL" id="JBDXSU010000009">
    <property type="protein sequence ID" value="MFB5191144.1"/>
    <property type="molecule type" value="Genomic_DNA"/>
</dbReference>
<keyword evidence="2 3" id="KW-0092">Biotin</keyword>
<dbReference type="GO" id="GO:0003989">
    <property type="term" value="F:acetyl-CoA carboxylase activity"/>
    <property type="evidence" value="ECO:0007669"/>
    <property type="project" value="UniProtKB-EC"/>
</dbReference>
<dbReference type="Pfam" id="PF00364">
    <property type="entry name" value="Biotin_lipoyl"/>
    <property type="match status" value="1"/>
</dbReference>
<dbReference type="PANTHER" id="PTHR45266">
    <property type="entry name" value="OXALOACETATE DECARBOXYLASE ALPHA CHAIN"/>
    <property type="match status" value="1"/>
</dbReference>
<dbReference type="SUPFAM" id="SSF51230">
    <property type="entry name" value="Single hybrid motif"/>
    <property type="match status" value="1"/>
</dbReference>
<dbReference type="PROSITE" id="PS50968">
    <property type="entry name" value="BIOTINYL_LIPOYL"/>
    <property type="match status" value="1"/>
</dbReference>
<evidence type="ECO:0000256" key="3">
    <source>
        <dbReference type="RuleBase" id="RU364072"/>
    </source>
</evidence>
<evidence type="ECO:0000313" key="6">
    <source>
        <dbReference type="Proteomes" id="UP001579974"/>
    </source>
</evidence>
<name>A0ABV5AFY1_9BACL</name>